<keyword evidence="4" id="KW-1185">Reference proteome</keyword>
<evidence type="ECO:0000256" key="1">
    <source>
        <dbReference type="SAM" id="Phobius"/>
    </source>
</evidence>
<comment type="caution">
    <text evidence="2">The sequence shown here is derived from an EMBL/GenBank/DDBJ whole genome shotgun (WGS) entry which is preliminary data.</text>
</comment>
<keyword evidence="1" id="KW-1133">Transmembrane helix</keyword>
<keyword evidence="1" id="KW-0472">Membrane</keyword>
<reference evidence="2" key="1">
    <citation type="submission" date="2023-06" db="EMBL/GenBank/DDBJ databases">
        <authorList>
            <person name="Kurt Z."/>
        </authorList>
    </citation>
    <scope>NUCLEOTIDE SEQUENCE</scope>
</reference>
<sequence length="168" mass="19167">MFVISAALQSCFNNLNLQLMSQKFELSFDAKCDHWYAKLNAEFVIEIDHISLTFSKHVTVDSEQKGYQQIDCSDAIPFNSNCTVLLEQVNENINTNLSLGSEQFTNFLIHYEEPVSKTVIAVSVISFFAVVALFISSFILIKHRQRELAEQRSQQQQMLVTLQSSHIV</sequence>
<dbReference type="Proteomes" id="UP001642409">
    <property type="component" value="Unassembled WGS sequence"/>
</dbReference>
<gene>
    <name evidence="3" type="ORF">HINF_LOCUS29761</name>
    <name evidence="2" type="ORF">HINF_LOCUS60382</name>
</gene>
<organism evidence="2">
    <name type="scientific">Hexamita inflata</name>
    <dbReference type="NCBI Taxonomy" id="28002"/>
    <lineage>
        <taxon>Eukaryota</taxon>
        <taxon>Metamonada</taxon>
        <taxon>Diplomonadida</taxon>
        <taxon>Hexamitidae</taxon>
        <taxon>Hexamitinae</taxon>
        <taxon>Hexamita</taxon>
    </lineage>
</organism>
<proteinExistence type="predicted"/>
<dbReference type="AlphaFoldDB" id="A0AA86RHH2"/>
<feature type="transmembrane region" description="Helical" evidence="1">
    <location>
        <begin position="119"/>
        <end position="141"/>
    </location>
</feature>
<accession>A0AA86RHH2</accession>
<keyword evidence="1" id="KW-0812">Transmembrane</keyword>
<evidence type="ECO:0000313" key="3">
    <source>
        <dbReference type="EMBL" id="CAL6024735.1"/>
    </source>
</evidence>
<evidence type="ECO:0000313" key="2">
    <source>
        <dbReference type="EMBL" id="CAI9972737.1"/>
    </source>
</evidence>
<evidence type="ECO:0000313" key="4">
    <source>
        <dbReference type="Proteomes" id="UP001642409"/>
    </source>
</evidence>
<dbReference type="EMBL" id="CAXDID020000096">
    <property type="protein sequence ID" value="CAL6024735.1"/>
    <property type="molecule type" value="Genomic_DNA"/>
</dbReference>
<name>A0AA86RHH2_9EUKA</name>
<reference evidence="3 4" key="2">
    <citation type="submission" date="2024-07" db="EMBL/GenBank/DDBJ databases">
        <authorList>
            <person name="Akdeniz Z."/>
        </authorList>
    </citation>
    <scope>NUCLEOTIDE SEQUENCE [LARGE SCALE GENOMIC DNA]</scope>
</reference>
<dbReference type="EMBL" id="CATOUU010001114">
    <property type="protein sequence ID" value="CAI9972737.1"/>
    <property type="molecule type" value="Genomic_DNA"/>
</dbReference>
<protein>
    <submittedName>
        <fullName evidence="3">Hypothetical_protein</fullName>
    </submittedName>
</protein>